<proteinExistence type="predicted"/>
<reference evidence="2 3" key="1">
    <citation type="submission" date="2019-09" db="EMBL/GenBank/DDBJ databases">
        <title>A chromosome-level genome assembly of the Chinese tupelo Nyssa sinensis.</title>
        <authorList>
            <person name="Yang X."/>
            <person name="Kang M."/>
            <person name="Yang Y."/>
            <person name="Xiong H."/>
            <person name="Wang M."/>
            <person name="Zhang Z."/>
            <person name="Wang Z."/>
            <person name="Wu H."/>
            <person name="Ma T."/>
            <person name="Liu J."/>
            <person name="Xi Z."/>
        </authorList>
    </citation>
    <scope>NUCLEOTIDE SEQUENCE [LARGE SCALE GENOMIC DNA]</scope>
    <source>
        <strain evidence="2">J267</strain>
        <tissue evidence="2">Leaf</tissue>
    </source>
</reference>
<accession>A0A5J4ZDI9</accession>
<dbReference type="Proteomes" id="UP000325577">
    <property type="component" value="Linkage Group LG9"/>
</dbReference>
<feature type="compositionally biased region" description="Acidic residues" evidence="1">
    <location>
        <begin position="1"/>
        <end position="11"/>
    </location>
</feature>
<feature type="region of interest" description="Disordered" evidence="1">
    <location>
        <begin position="1"/>
        <end position="48"/>
    </location>
</feature>
<evidence type="ECO:0000313" key="2">
    <source>
        <dbReference type="EMBL" id="KAA8515357.1"/>
    </source>
</evidence>
<dbReference type="EMBL" id="CM018052">
    <property type="protein sequence ID" value="KAA8515357.1"/>
    <property type="molecule type" value="Genomic_DNA"/>
</dbReference>
<dbReference type="InterPro" id="IPR055294">
    <property type="entry name" value="FBL60-like"/>
</dbReference>
<evidence type="ECO:0000256" key="1">
    <source>
        <dbReference type="SAM" id="MobiDB-lite"/>
    </source>
</evidence>
<organism evidence="2 3">
    <name type="scientific">Nyssa sinensis</name>
    <dbReference type="NCBI Taxonomy" id="561372"/>
    <lineage>
        <taxon>Eukaryota</taxon>
        <taxon>Viridiplantae</taxon>
        <taxon>Streptophyta</taxon>
        <taxon>Embryophyta</taxon>
        <taxon>Tracheophyta</taxon>
        <taxon>Spermatophyta</taxon>
        <taxon>Magnoliopsida</taxon>
        <taxon>eudicotyledons</taxon>
        <taxon>Gunneridae</taxon>
        <taxon>Pentapetalae</taxon>
        <taxon>asterids</taxon>
        <taxon>Cornales</taxon>
        <taxon>Nyssaceae</taxon>
        <taxon>Nyssa</taxon>
    </lineage>
</organism>
<sequence>MEESSDSSDDSDSGRRSINDSESDCDEDRSYSSGEPASKPPKIDEEDEETLDRLSALPDSLILQILSLLPMEEDYSQSERFEKFINFLEKTLSLSSCSKIRKFAVQFDYDAFLYPDVDLWISFALTRYVEDLDLNFISPQSFDGTDIYRYTEEEDLMRFLKRIEKGRGVGVVPSVVLDEGKRRGSGWEWWCCEGKWWWCCEGEENGGGSVNGKVFACPEGTSLEVLRGTLYQ</sequence>
<gene>
    <name evidence="2" type="ORF">F0562_018413</name>
</gene>
<name>A0A5J4ZDI9_9ASTE</name>
<dbReference type="PANTHER" id="PTHR31293">
    <property type="entry name" value="RNI-LIKE SUPERFAMILY PROTEIN"/>
    <property type="match status" value="1"/>
</dbReference>
<dbReference type="OrthoDB" id="1939276at2759"/>
<dbReference type="PANTHER" id="PTHR31293:SF12">
    <property type="entry name" value="RNI-LIKE SUPERFAMILY PROTEIN"/>
    <property type="match status" value="1"/>
</dbReference>
<dbReference type="AlphaFoldDB" id="A0A5J4ZDI9"/>
<keyword evidence="3" id="KW-1185">Reference proteome</keyword>
<evidence type="ECO:0000313" key="3">
    <source>
        <dbReference type="Proteomes" id="UP000325577"/>
    </source>
</evidence>
<protein>
    <recommendedName>
        <fullName evidence="4">F-box domain-containing protein</fullName>
    </recommendedName>
</protein>
<evidence type="ECO:0008006" key="4">
    <source>
        <dbReference type="Google" id="ProtNLM"/>
    </source>
</evidence>